<proteinExistence type="predicted"/>
<dbReference type="EMBL" id="CAXLJM020000027">
    <property type="protein sequence ID" value="CAL8094707.1"/>
    <property type="molecule type" value="Genomic_DNA"/>
</dbReference>
<name>A0ABP1Q9H0_9HEXA</name>
<sequence length="106" mass="12392">MPLIKKVLAELELWNQQPNQNQRIHIYLRRDNLQMHSLTNCLDDILMYMHILVCNLMCSGGRSAVLPSKIVVITQQHIFSCFCSFITCIRLGRRSYHFPVFVSALR</sequence>
<reference evidence="1 2" key="1">
    <citation type="submission" date="2024-08" db="EMBL/GenBank/DDBJ databases">
        <authorList>
            <person name="Cucini C."/>
            <person name="Frati F."/>
        </authorList>
    </citation>
    <scope>NUCLEOTIDE SEQUENCE [LARGE SCALE GENOMIC DNA]</scope>
</reference>
<evidence type="ECO:0000313" key="2">
    <source>
        <dbReference type="Proteomes" id="UP001642540"/>
    </source>
</evidence>
<comment type="caution">
    <text evidence="1">The sequence shown here is derived from an EMBL/GenBank/DDBJ whole genome shotgun (WGS) entry which is preliminary data.</text>
</comment>
<evidence type="ECO:0000313" key="1">
    <source>
        <dbReference type="EMBL" id="CAL8094707.1"/>
    </source>
</evidence>
<organism evidence="1 2">
    <name type="scientific">Orchesella dallaii</name>
    <dbReference type="NCBI Taxonomy" id="48710"/>
    <lineage>
        <taxon>Eukaryota</taxon>
        <taxon>Metazoa</taxon>
        <taxon>Ecdysozoa</taxon>
        <taxon>Arthropoda</taxon>
        <taxon>Hexapoda</taxon>
        <taxon>Collembola</taxon>
        <taxon>Entomobryomorpha</taxon>
        <taxon>Entomobryoidea</taxon>
        <taxon>Orchesellidae</taxon>
        <taxon>Orchesellinae</taxon>
        <taxon>Orchesella</taxon>
    </lineage>
</organism>
<protein>
    <submittedName>
        <fullName evidence="1">Uncharacterized protein</fullName>
    </submittedName>
</protein>
<keyword evidence="2" id="KW-1185">Reference proteome</keyword>
<accession>A0ABP1Q9H0</accession>
<gene>
    <name evidence="1" type="ORF">ODALV1_LOCUS8864</name>
</gene>
<dbReference type="Proteomes" id="UP001642540">
    <property type="component" value="Unassembled WGS sequence"/>
</dbReference>